<dbReference type="RefSeq" id="XP_016453126.1">
    <property type="nucleotide sequence ID" value="XM_016597640.1"/>
</dbReference>
<dbReference type="OrthoDB" id="1299179at2759"/>
<protein>
    <submittedName>
        <fullName evidence="1 2">Uncharacterized protein isoform X3</fullName>
    </submittedName>
</protein>
<evidence type="ECO:0000313" key="3">
    <source>
        <dbReference type="RefSeq" id="XP_016453127.1"/>
    </source>
</evidence>
<sequence length="140" mass="15270">MPEGILSLSKKNAQMSIQKETTTIPTQEEDDDFWGYSNLYHSEMWCNSGTNEDGGLNFNLTNQSTITEVATMCTSSVAELGVVELGVAVCVEVSGIAICDEVSQVVVVGVSKRGRSVKKKIMTDYVTAVIKKKSRVSRKL</sequence>
<evidence type="ECO:0000313" key="2">
    <source>
        <dbReference type="RefSeq" id="XP_016453126.1"/>
    </source>
</evidence>
<dbReference type="RefSeq" id="XP_016453127.1">
    <property type="nucleotide sequence ID" value="XM_016597641.1"/>
</dbReference>
<accession>A0A1S3YM88</accession>
<organism evidence="3">
    <name type="scientific">Nicotiana tabacum</name>
    <name type="common">Common tobacco</name>
    <dbReference type="NCBI Taxonomy" id="4097"/>
    <lineage>
        <taxon>Eukaryota</taxon>
        <taxon>Viridiplantae</taxon>
        <taxon>Streptophyta</taxon>
        <taxon>Embryophyta</taxon>
        <taxon>Tracheophyta</taxon>
        <taxon>Spermatophyta</taxon>
        <taxon>Magnoliopsida</taxon>
        <taxon>eudicotyledons</taxon>
        <taxon>Gunneridae</taxon>
        <taxon>Pentapetalae</taxon>
        <taxon>asterids</taxon>
        <taxon>lamiids</taxon>
        <taxon>Solanales</taxon>
        <taxon>Solanaceae</taxon>
        <taxon>Nicotianoideae</taxon>
        <taxon>Nicotianeae</taxon>
        <taxon>Nicotiana</taxon>
    </lineage>
</organism>
<dbReference type="RefSeq" id="XP_016453124.1">
    <property type="nucleotide sequence ID" value="XM_016597638.1"/>
</dbReference>
<reference evidence="1 2" key="1">
    <citation type="submission" date="2025-04" db="UniProtKB">
        <authorList>
            <consortium name="RefSeq"/>
        </authorList>
    </citation>
    <scope>IDENTIFICATION</scope>
</reference>
<name>A0A1S3YM88_TOBAC</name>
<gene>
    <name evidence="1 2 3" type="primary">LOC107777589</name>
</gene>
<dbReference type="AlphaFoldDB" id="A0A1S3YM88"/>
<evidence type="ECO:0000313" key="1">
    <source>
        <dbReference type="RefSeq" id="XP_016453124.1"/>
    </source>
</evidence>
<proteinExistence type="predicted"/>